<evidence type="ECO:0000256" key="7">
    <source>
        <dbReference type="SAM" id="MobiDB-lite"/>
    </source>
</evidence>
<name>A0A151GUP3_DRECN</name>
<sequence length="430" mass="48254">MPTPRRARWKLQENTSPQRNRGDSSLHNQPSHAPDDGVYPEPVPIGSNPIASSSPWAKSSVGTSDESATSMSSVGDAQGTSHERGDDICVVCLDPITEFCQLHPCRHHNYHFGCIDEWLSIGPGCPICTSRVSRIVHGPIGQQRTTEYRSSPTSTVVPRAAAAFRGRAPQPQTVLSWSLEPEGLPFRRHVYRHLRYSKHVGANRTSGYREVTRDMFCDLRLGRPLLDRARIFLRRELRVFAWLTTPETDSLVPFAGEDGGFFRRRRMRITVERMLGHIVVLLQRLEIRGSDGSLEDDLTSHLGRENARLLLHELLSFLRSPYVTLAEWDRNVQYGDAREPEAGVPEMMRQECQPTQQAAGDENDDGTSRAGSRGERSRKRANVWRHVPHGSWARAPADCGERPKKQAATGHVRCGKRSKPDGGLLEGWPK</sequence>
<dbReference type="GO" id="GO:0000209">
    <property type="term" value="P:protein polyubiquitination"/>
    <property type="evidence" value="ECO:0007669"/>
    <property type="project" value="TreeGrafter"/>
</dbReference>
<dbReference type="GeneID" id="63714572"/>
<keyword evidence="10" id="KW-1185">Reference proteome</keyword>
<dbReference type="OrthoDB" id="21204at2759"/>
<comment type="caution">
    <text evidence="9">The sequence shown here is derived from an EMBL/GenBank/DDBJ whole genome shotgun (WGS) entry which is preliminary data.</text>
</comment>
<evidence type="ECO:0000256" key="3">
    <source>
        <dbReference type="ARBA" id="ARBA00022679"/>
    </source>
</evidence>
<dbReference type="STRING" id="98403.A0A151GUP3"/>
<dbReference type="PANTHER" id="PTHR46077:SF1">
    <property type="entry name" value="TOP1 BINDING ARGININE_SERINE RICH PROTEIN, E3 UBIQUITIN LIGASE"/>
    <property type="match status" value="1"/>
</dbReference>
<dbReference type="GO" id="GO:0061630">
    <property type="term" value="F:ubiquitin protein ligase activity"/>
    <property type="evidence" value="ECO:0007669"/>
    <property type="project" value="UniProtKB-EC"/>
</dbReference>
<organism evidence="9 10">
    <name type="scientific">Drechmeria coniospora</name>
    <name type="common">Nematophagous fungus</name>
    <name type="synonym">Meria coniospora</name>
    <dbReference type="NCBI Taxonomy" id="98403"/>
    <lineage>
        <taxon>Eukaryota</taxon>
        <taxon>Fungi</taxon>
        <taxon>Dikarya</taxon>
        <taxon>Ascomycota</taxon>
        <taxon>Pezizomycotina</taxon>
        <taxon>Sordariomycetes</taxon>
        <taxon>Hypocreomycetidae</taxon>
        <taxon>Hypocreales</taxon>
        <taxon>Ophiocordycipitaceae</taxon>
        <taxon>Drechmeria</taxon>
    </lineage>
</organism>
<evidence type="ECO:0000256" key="5">
    <source>
        <dbReference type="ARBA" id="ARBA00023163"/>
    </source>
</evidence>
<dbReference type="InParanoid" id="A0A151GUP3"/>
<feature type="compositionally biased region" description="Basic residues" evidence="7">
    <location>
        <begin position="376"/>
        <end position="388"/>
    </location>
</feature>
<protein>
    <recommendedName>
        <fullName evidence="2">RING-type E3 ubiquitin transferase</fullName>
        <ecNumber evidence="2">2.3.2.27</ecNumber>
    </recommendedName>
</protein>
<dbReference type="Proteomes" id="UP000076580">
    <property type="component" value="Chromosome 01"/>
</dbReference>
<keyword evidence="6" id="KW-0863">Zinc-finger</keyword>
<evidence type="ECO:0000313" key="9">
    <source>
        <dbReference type="EMBL" id="KYK60791.1"/>
    </source>
</evidence>
<dbReference type="Pfam" id="PF13639">
    <property type="entry name" value="zf-RING_2"/>
    <property type="match status" value="1"/>
</dbReference>
<keyword evidence="4" id="KW-0805">Transcription regulation</keyword>
<feature type="compositionally biased region" description="Polar residues" evidence="7">
    <location>
        <begin position="49"/>
        <end position="80"/>
    </location>
</feature>
<evidence type="ECO:0000256" key="2">
    <source>
        <dbReference type="ARBA" id="ARBA00012483"/>
    </source>
</evidence>
<feature type="region of interest" description="Disordered" evidence="7">
    <location>
        <begin position="341"/>
        <end position="430"/>
    </location>
</feature>
<dbReference type="EMBL" id="LAYC01000001">
    <property type="protein sequence ID" value="KYK60791.1"/>
    <property type="molecule type" value="Genomic_DNA"/>
</dbReference>
<dbReference type="GO" id="GO:0006513">
    <property type="term" value="P:protein monoubiquitination"/>
    <property type="evidence" value="ECO:0007669"/>
    <property type="project" value="TreeGrafter"/>
</dbReference>
<feature type="region of interest" description="Disordered" evidence="7">
    <location>
        <begin position="1"/>
        <end position="82"/>
    </location>
</feature>
<evidence type="ECO:0000259" key="8">
    <source>
        <dbReference type="PROSITE" id="PS50089"/>
    </source>
</evidence>
<evidence type="ECO:0000256" key="4">
    <source>
        <dbReference type="ARBA" id="ARBA00023015"/>
    </source>
</evidence>
<evidence type="ECO:0000256" key="1">
    <source>
        <dbReference type="ARBA" id="ARBA00000900"/>
    </source>
</evidence>
<dbReference type="EC" id="2.3.2.27" evidence="2"/>
<gene>
    <name evidence="9" type="ORF">DCS_01929</name>
</gene>
<feature type="domain" description="RING-type" evidence="8">
    <location>
        <begin position="89"/>
        <end position="129"/>
    </location>
</feature>
<dbReference type="InterPro" id="IPR013083">
    <property type="entry name" value="Znf_RING/FYVE/PHD"/>
</dbReference>
<comment type="catalytic activity">
    <reaction evidence="1">
        <text>S-ubiquitinyl-[E2 ubiquitin-conjugating enzyme]-L-cysteine + [acceptor protein]-L-lysine = [E2 ubiquitin-conjugating enzyme]-L-cysteine + N(6)-ubiquitinyl-[acceptor protein]-L-lysine.</text>
        <dbReference type="EC" id="2.3.2.27"/>
    </reaction>
</comment>
<proteinExistence type="predicted"/>
<reference evidence="9 10" key="1">
    <citation type="journal article" date="2016" name="Sci. Rep.">
        <title>Insights into Adaptations to a Near-Obligate Nematode Endoparasitic Lifestyle from the Finished Genome of Drechmeria coniospora.</title>
        <authorList>
            <person name="Zhang L."/>
            <person name="Zhou Z."/>
            <person name="Guo Q."/>
            <person name="Fokkens L."/>
            <person name="Miskei M."/>
            <person name="Pocsi I."/>
            <person name="Zhang W."/>
            <person name="Chen M."/>
            <person name="Wang L."/>
            <person name="Sun Y."/>
            <person name="Donzelli B.G."/>
            <person name="Gibson D.M."/>
            <person name="Nelson D.R."/>
            <person name="Luo J.G."/>
            <person name="Rep M."/>
            <person name="Liu H."/>
            <person name="Yang S."/>
            <person name="Wang J."/>
            <person name="Krasnoff S.B."/>
            <person name="Xu Y."/>
            <person name="Molnar I."/>
            <person name="Lin M."/>
        </authorList>
    </citation>
    <scope>NUCLEOTIDE SEQUENCE [LARGE SCALE GENOMIC DNA]</scope>
    <source>
        <strain evidence="9 10">ARSEF 6962</strain>
    </source>
</reference>
<evidence type="ECO:0000313" key="10">
    <source>
        <dbReference type="Proteomes" id="UP000076580"/>
    </source>
</evidence>
<dbReference type="Gene3D" id="3.30.40.10">
    <property type="entry name" value="Zinc/RING finger domain, C3HC4 (zinc finger)"/>
    <property type="match status" value="1"/>
</dbReference>
<dbReference type="PROSITE" id="PS50089">
    <property type="entry name" value="ZF_RING_2"/>
    <property type="match status" value="1"/>
</dbReference>
<keyword evidence="6" id="KW-0479">Metal-binding</keyword>
<keyword evidence="5" id="KW-0804">Transcription</keyword>
<accession>A0A151GUP3</accession>
<dbReference type="RefSeq" id="XP_040660143.1">
    <property type="nucleotide sequence ID" value="XM_040799260.1"/>
</dbReference>
<evidence type="ECO:0000256" key="6">
    <source>
        <dbReference type="PROSITE-ProRule" id="PRU00175"/>
    </source>
</evidence>
<feature type="compositionally biased region" description="Polar residues" evidence="7">
    <location>
        <begin position="12"/>
        <end position="31"/>
    </location>
</feature>
<keyword evidence="6" id="KW-0862">Zinc</keyword>
<dbReference type="AlphaFoldDB" id="A0A151GUP3"/>
<keyword evidence="3" id="KW-0808">Transferase</keyword>
<dbReference type="GO" id="GO:0008270">
    <property type="term" value="F:zinc ion binding"/>
    <property type="evidence" value="ECO:0007669"/>
    <property type="project" value="UniProtKB-KW"/>
</dbReference>
<dbReference type="InterPro" id="IPR001841">
    <property type="entry name" value="Znf_RING"/>
</dbReference>
<dbReference type="SUPFAM" id="SSF57850">
    <property type="entry name" value="RING/U-box"/>
    <property type="match status" value="1"/>
</dbReference>
<dbReference type="SMART" id="SM00184">
    <property type="entry name" value="RING"/>
    <property type="match status" value="1"/>
</dbReference>
<dbReference type="PANTHER" id="PTHR46077">
    <property type="entry name" value="E3 UBIQUITIN-PROTEIN LIGASE TOPORS"/>
    <property type="match status" value="1"/>
</dbReference>